<proteinExistence type="predicted"/>
<accession>A0A972FNT6</accession>
<dbReference type="AlphaFoldDB" id="A0A972FNT6"/>
<dbReference type="Proteomes" id="UP000712080">
    <property type="component" value="Unassembled WGS sequence"/>
</dbReference>
<sequence>MKAKTNLLKRVALFVCAGAALLLMAFTCDDDLDRNYVFYNHSGEMLYLYENYATDSIMPADLTTEPGRTVSIDELQEEHFADINFSDGKKLDLLIFKKSTVDLYGWPTIREQNIYDKRFFISLDSLTQLDYKVKYYGD</sequence>
<feature type="signal peptide" evidence="1">
    <location>
        <begin position="1"/>
        <end position="25"/>
    </location>
</feature>
<reference evidence="2" key="1">
    <citation type="submission" date="2020-02" db="EMBL/GenBank/DDBJ databases">
        <title>Flavobacterium sp. genome.</title>
        <authorList>
            <person name="Jung H.S."/>
            <person name="Baek J.H."/>
            <person name="Jeon C.O."/>
        </authorList>
    </citation>
    <scope>NUCLEOTIDE SEQUENCE</scope>
    <source>
        <strain evidence="2">SE-s28</strain>
    </source>
</reference>
<keyword evidence="1" id="KW-0732">Signal</keyword>
<dbReference type="EMBL" id="JAAMPU010000107">
    <property type="protein sequence ID" value="NMH29118.1"/>
    <property type="molecule type" value="Genomic_DNA"/>
</dbReference>
<comment type="caution">
    <text evidence="2">The sequence shown here is derived from an EMBL/GenBank/DDBJ whole genome shotgun (WGS) entry which is preliminary data.</text>
</comment>
<feature type="chain" id="PRO_5036848475" evidence="1">
    <location>
        <begin position="26"/>
        <end position="138"/>
    </location>
</feature>
<evidence type="ECO:0000256" key="1">
    <source>
        <dbReference type="SAM" id="SignalP"/>
    </source>
</evidence>
<gene>
    <name evidence="2" type="ORF">G6047_13835</name>
</gene>
<evidence type="ECO:0000313" key="3">
    <source>
        <dbReference type="Proteomes" id="UP000712080"/>
    </source>
</evidence>
<dbReference type="RefSeq" id="WP_169528207.1">
    <property type="nucleotide sequence ID" value="NZ_JAAMPU010000107.1"/>
</dbReference>
<name>A0A972FNT6_9FLAO</name>
<protein>
    <submittedName>
        <fullName evidence="2">Uncharacterized protein</fullName>
    </submittedName>
</protein>
<organism evidence="2 3">
    <name type="scientific">Flavobacterium silvaticum</name>
    <dbReference type="NCBI Taxonomy" id="1852020"/>
    <lineage>
        <taxon>Bacteria</taxon>
        <taxon>Pseudomonadati</taxon>
        <taxon>Bacteroidota</taxon>
        <taxon>Flavobacteriia</taxon>
        <taxon>Flavobacteriales</taxon>
        <taxon>Flavobacteriaceae</taxon>
        <taxon>Flavobacterium</taxon>
    </lineage>
</organism>
<evidence type="ECO:0000313" key="2">
    <source>
        <dbReference type="EMBL" id="NMH29118.1"/>
    </source>
</evidence>
<keyword evidence="3" id="KW-1185">Reference proteome</keyword>